<protein>
    <submittedName>
        <fullName evidence="7">Ferredoxin</fullName>
    </submittedName>
</protein>
<dbReference type="RefSeq" id="WP_030427541.1">
    <property type="nucleotide sequence ID" value="NZ_JOEF01000002.1"/>
</dbReference>
<reference evidence="7 8" key="1">
    <citation type="submission" date="2016-10" db="EMBL/GenBank/DDBJ databases">
        <authorList>
            <person name="de Groot N.N."/>
        </authorList>
    </citation>
    <scope>NUCLEOTIDE SEQUENCE [LARGE SCALE GENOMIC DNA]</scope>
    <source>
        <strain evidence="7 8">DSM 44149</strain>
    </source>
</reference>
<feature type="transmembrane region" description="Helical" evidence="5">
    <location>
        <begin position="161"/>
        <end position="182"/>
    </location>
</feature>
<feature type="transmembrane region" description="Helical" evidence="5">
    <location>
        <begin position="59"/>
        <end position="81"/>
    </location>
</feature>
<keyword evidence="2 5" id="KW-0812">Transmembrane</keyword>
<feature type="transmembrane region" description="Helical" evidence="5">
    <location>
        <begin position="101"/>
        <end position="122"/>
    </location>
</feature>
<dbReference type="Pfam" id="PF01794">
    <property type="entry name" value="Ferric_reduct"/>
    <property type="match status" value="1"/>
</dbReference>
<keyword evidence="4 5" id="KW-0472">Membrane</keyword>
<gene>
    <name evidence="7" type="ORF">SAMN04489726_4996</name>
</gene>
<dbReference type="GO" id="GO:0016020">
    <property type="term" value="C:membrane"/>
    <property type="evidence" value="ECO:0007669"/>
    <property type="project" value="UniProtKB-SubCell"/>
</dbReference>
<dbReference type="OrthoDB" id="3668800at2"/>
<evidence type="ECO:0000313" key="8">
    <source>
        <dbReference type="Proteomes" id="UP000183376"/>
    </source>
</evidence>
<keyword evidence="3 5" id="KW-1133">Transmembrane helix</keyword>
<evidence type="ECO:0000256" key="4">
    <source>
        <dbReference type="ARBA" id="ARBA00023136"/>
    </source>
</evidence>
<feature type="transmembrane region" description="Helical" evidence="5">
    <location>
        <begin position="134"/>
        <end position="155"/>
    </location>
</feature>
<name>A0A1G9YT73_ALLAB</name>
<dbReference type="Proteomes" id="UP000183376">
    <property type="component" value="Chromosome I"/>
</dbReference>
<dbReference type="SUPFAM" id="SSF54862">
    <property type="entry name" value="4Fe-4S ferredoxins"/>
    <property type="match status" value="1"/>
</dbReference>
<dbReference type="AlphaFoldDB" id="A0A1G9YT73"/>
<sequence>MSANTFSLAATARDGGIREMAALSAHVAYALMCLTLCWGVLTATGWVRKLTGQQALRSGHVMLAAGTIAAGATHGSAFLLLDENAFGLIQLTVPFLGGAAPRHSLGIIALELMIAIAITAGLRRWVMYRNWLRFHQLAYVALGLGAVHSWLGAVANGHLAVVWLAGVTLLVPAITLTVLRLLPPDRLVRIGLIGATPIGPSEKATPMTRLRVSVDNQRCRRYGICQAEAPQVFELVTDGRLQYNRTPAPEQAGNAQAAARACPMQAIQLRGARR</sequence>
<proteinExistence type="predicted"/>
<dbReference type="eggNOG" id="COG1141">
    <property type="taxonomic scope" value="Bacteria"/>
</dbReference>
<evidence type="ECO:0000256" key="3">
    <source>
        <dbReference type="ARBA" id="ARBA00022989"/>
    </source>
</evidence>
<evidence type="ECO:0000313" key="7">
    <source>
        <dbReference type="EMBL" id="SDN11616.1"/>
    </source>
</evidence>
<evidence type="ECO:0000256" key="2">
    <source>
        <dbReference type="ARBA" id="ARBA00022692"/>
    </source>
</evidence>
<evidence type="ECO:0000256" key="1">
    <source>
        <dbReference type="ARBA" id="ARBA00004141"/>
    </source>
</evidence>
<organism evidence="7 8">
    <name type="scientific">Allokutzneria albata</name>
    <name type="common">Kibdelosporangium albatum</name>
    <dbReference type="NCBI Taxonomy" id="211114"/>
    <lineage>
        <taxon>Bacteria</taxon>
        <taxon>Bacillati</taxon>
        <taxon>Actinomycetota</taxon>
        <taxon>Actinomycetes</taxon>
        <taxon>Pseudonocardiales</taxon>
        <taxon>Pseudonocardiaceae</taxon>
        <taxon>Allokutzneria</taxon>
    </lineage>
</organism>
<dbReference type="EMBL" id="LT629701">
    <property type="protein sequence ID" value="SDN11616.1"/>
    <property type="molecule type" value="Genomic_DNA"/>
</dbReference>
<dbReference type="Pfam" id="PF13459">
    <property type="entry name" value="Fer4_15"/>
    <property type="match status" value="1"/>
</dbReference>
<comment type="subcellular location">
    <subcellularLocation>
        <location evidence="1">Membrane</location>
        <topology evidence="1">Multi-pass membrane protein</topology>
    </subcellularLocation>
</comment>
<feature type="transmembrane region" description="Helical" evidence="5">
    <location>
        <begin position="27"/>
        <end position="47"/>
    </location>
</feature>
<evidence type="ECO:0000259" key="6">
    <source>
        <dbReference type="Pfam" id="PF01794"/>
    </source>
</evidence>
<evidence type="ECO:0000256" key="5">
    <source>
        <dbReference type="SAM" id="Phobius"/>
    </source>
</evidence>
<dbReference type="Gene3D" id="3.30.70.20">
    <property type="match status" value="1"/>
</dbReference>
<dbReference type="STRING" id="211114.SAMN04489726_4996"/>
<accession>A0A1G9YT73</accession>
<dbReference type="InterPro" id="IPR013130">
    <property type="entry name" value="Fe3_Rdtase_TM_dom"/>
</dbReference>
<keyword evidence="8" id="KW-1185">Reference proteome</keyword>
<feature type="domain" description="Ferric oxidoreductase" evidence="6">
    <location>
        <begin position="26"/>
        <end position="145"/>
    </location>
</feature>